<dbReference type="EMBL" id="CM000882">
    <property type="protein sequence ID" value="KQJ93055.1"/>
    <property type="molecule type" value="Genomic_DNA"/>
</dbReference>
<proteinExistence type="predicted"/>
<dbReference type="EnsemblPlants" id="KQJ93055">
    <property type="protein sequence ID" value="KQJ93055"/>
    <property type="gene ID" value="BRADI_3g02480v3"/>
</dbReference>
<dbReference type="OrthoDB" id="737602at2759"/>
<protein>
    <submittedName>
        <fullName evidence="2 3">Uncharacterized protein</fullName>
    </submittedName>
</protein>
<name>I1HWP7_BRADI</name>
<keyword evidence="1" id="KW-0472">Membrane</keyword>
<evidence type="ECO:0000313" key="2">
    <source>
        <dbReference type="EMBL" id="KQJ93055.1"/>
    </source>
</evidence>
<dbReference type="GeneID" id="106866491"/>
<dbReference type="Proteomes" id="UP000008810">
    <property type="component" value="Chromosome 3"/>
</dbReference>
<accession>I1HWP7</accession>
<keyword evidence="4" id="KW-1185">Reference proteome</keyword>
<feature type="transmembrane region" description="Helical" evidence="1">
    <location>
        <begin position="107"/>
        <end position="127"/>
    </location>
</feature>
<sequence>MEGGDDGGIRVDGDSGIGLIGVDGVGIGVIGGDVGIDGGGGGGFSWTFAASLLAFLTFNCGMAVWTSRKDASIVAFVATSYLDLLLLFCCLWFYNRAAPGSPRRSRLKVSVWTLTTLLTFSYCYMVLGTAAGLTLQVALLVWLIPAATGVGASYAFFDDCRNNEQPLDRGIMLAPPV</sequence>
<reference evidence="2" key="2">
    <citation type="submission" date="2017-06" db="EMBL/GenBank/DDBJ databases">
        <title>WGS assembly of Brachypodium distachyon.</title>
        <authorList>
            <consortium name="The International Brachypodium Initiative"/>
            <person name="Lucas S."/>
            <person name="Harmon-Smith M."/>
            <person name="Lail K."/>
            <person name="Tice H."/>
            <person name="Grimwood J."/>
            <person name="Bruce D."/>
            <person name="Barry K."/>
            <person name="Shu S."/>
            <person name="Lindquist E."/>
            <person name="Wang M."/>
            <person name="Pitluck S."/>
            <person name="Vogel J.P."/>
            <person name="Garvin D.F."/>
            <person name="Mockler T.C."/>
            <person name="Schmutz J."/>
            <person name="Rokhsar D."/>
            <person name="Bevan M.W."/>
        </authorList>
    </citation>
    <scope>NUCLEOTIDE SEQUENCE</scope>
    <source>
        <strain evidence="2">Bd21</strain>
    </source>
</reference>
<dbReference type="RefSeq" id="XP_014756234.1">
    <property type="nucleotide sequence ID" value="XM_014900748.2"/>
</dbReference>
<feature type="transmembrane region" description="Helical" evidence="1">
    <location>
        <begin position="46"/>
        <end position="65"/>
    </location>
</feature>
<dbReference type="KEGG" id="bdi:106866491"/>
<reference evidence="3" key="3">
    <citation type="submission" date="2018-08" db="UniProtKB">
        <authorList>
            <consortium name="EnsemblPlants"/>
        </authorList>
    </citation>
    <scope>IDENTIFICATION</scope>
    <source>
        <strain evidence="3">cv. Bd21</strain>
    </source>
</reference>
<keyword evidence="1" id="KW-1133">Transmembrane helix</keyword>
<gene>
    <name evidence="3" type="primary">LOC106866491</name>
    <name evidence="2" type="ORF">BRADI_3g02480v3</name>
</gene>
<evidence type="ECO:0000313" key="4">
    <source>
        <dbReference type="Proteomes" id="UP000008810"/>
    </source>
</evidence>
<evidence type="ECO:0000313" key="3">
    <source>
        <dbReference type="EnsemblPlants" id="KQJ93055"/>
    </source>
</evidence>
<feature type="transmembrane region" description="Helical" evidence="1">
    <location>
        <begin position="71"/>
        <end position="95"/>
    </location>
</feature>
<dbReference type="AlphaFoldDB" id="I1HWP7"/>
<dbReference type="PANTHER" id="PTHR46610">
    <property type="entry name" value="OS05G0181300 PROTEIN"/>
    <property type="match status" value="1"/>
</dbReference>
<dbReference type="Gramene" id="KQJ93055">
    <property type="protein sequence ID" value="KQJ93055"/>
    <property type="gene ID" value="BRADI_3g02480v3"/>
</dbReference>
<keyword evidence="1" id="KW-0812">Transmembrane</keyword>
<organism evidence="2">
    <name type="scientific">Brachypodium distachyon</name>
    <name type="common">Purple false brome</name>
    <name type="synonym">Trachynia distachya</name>
    <dbReference type="NCBI Taxonomy" id="15368"/>
    <lineage>
        <taxon>Eukaryota</taxon>
        <taxon>Viridiplantae</taxon>
        <taxon>Streptophyta</taxon>
        <taxon>Embryophyta</taxon>
        <taxon>Tracheophyta</taxon>
        <taxon>Spermatophyta</taxon>
        <taxon>Magnoliopsida</taxon>
        <taxon>Liliopsida</taxon>
        <taxon>Poales</taxon>
        <taxon>Poaceae</taxon>
        <taxon>BOP clade</taxon>
        <taxon>Pooideae</taxon>
        <taxon>Stipodae</taxon>
        <taxon>Brachypodieae</taxon>
        <taxon>Brachypodium</taxon>
    </lineage>
</organism>
<dbReference type="eggNOG" id="ENOG502R47V">
    <property type="taxonomic scope" value="Eukaryota"/>
</dbReference>
<evidence type="ECO:0000256" key="1">
    <source>
        <dbReference type="SAM" id="Phobius"/>
    </source>
</evidence>
<dbReference type="Pfam" id="PF20100">
    <property type="entry name" value="DUF6490"/>
    <property type="match status" value="1"/>
</dbReference>
<dbReference type="InterPro" id="IPR045501">
    <property type="entry name" value="DUF6490"/>
</dbReference>
<reference evidence="2 3" key="1">
    <citation type="journal article" date="2010" name="Nature">
        <title>Genome sequencing and analysis of the model grass Brachypodium distachyon.</title>
        <authorList>
            <consortium name="International Brachypodium Initiative"/>
        </authorList>
    </citation>
    <scope>NUCLEOTIDE SEQUENCE [LARGE SCALE GENOMIC DNA]</scope>
    <source>
        <strain evidence="2">Bd21</strain>
        <strain evidence="3">cv. Bd21</strain>
    </source>
</reference>
<feature type="transmembrane region" description="Helical" evidence="1">
    <location>
        <begin position="133"/>
        <end position="157"/>
    </location>
</feature>
<dbReference type="PANTHER" id="PTHR46610:SF10">
    <property type="entry name" value="PGG DOMAIN-CONTAINING PROTEIN"/>
    <property type="match status" value="1"/>
</dbReference>
<dbReference type="HOGENOM" id="CLU_1519916_0_0_1"/>